<name>A0A0A2B4M8_PROMR</name>
<reference evidence="3" key="1">
    <citation type="journal article" date="2014" name="Sci. Data">
        <title>Genomes of diverse isolates of the marine cyanobacterium Prochlorococcus.</title>
        <authorList>
            <person name="Biller S."/>
            <person name="Berube P."/>
            <person name="Thompson J."/>
            <person name="Kelly L."/>
            <person name="Roggensack S."/>
            <person name="Awad L."/>
            <person name="Roache-Johnson K."/>
            <person name="Ding H."/>
            <person name="Giovannoni S.J."/>
            <person name="Moore L.R."/>
            <person name="Chisholm S.W."/>
        </authorList>
    </citation>
    <scope>NUCLEOTIDE SEQUENCE [LARGE SCALE GENOMIC DNA]</scope>
</reference>
<evidence type="ECO:0000256" key="1">
    <source>
        <dbReference type="SAM" id="Phobius"/>
    </source>
</evidence>
<gene>
    <name evidence="2" type="ORF">EV01_1164</name>
</gene>
<proteinExistence type="predicted"/>
<organism evidence="2 3">
    <name type="scientific">Prochlorococcus marinus str. MIT 9401</name>
    <dbReference type="NCBI Taxonomy" id="167551"/>
    <lineage>
        <taxon>Bacteria</taxon>
        <taxon>Bacillati</taxon>
        <taxon>Cyanobacteriota</taxon>
        <taxon>Cyanophyceae</taxon>
        <taxon>Synechococcales</taxon>
        <taxon>Prochlorococcaceae</taxon>
        <taxon>Prochlorococcus</taxon>
    </lineage>
</organism>
<accession>A0A0A2B4M8</accession>
<keyword evidence="1" id="KW-0812">Transmembrane</keyword>
<protein>
    <submittedName>
        <fullName evidence="2">Uncharacterized protein</fullName>
    </submittedName>
</protein>
<comment type="caution">
    <text evidence="2">The sequence shown here is derived from an EMBL/GenBank/DDBJ whole genome shotgun (WGS) entry which is preliminary data.</text>
</comment>
<dbReference type="AlphaFoldDB" id="A0A0A2B4M8"/>
<evidence type="ECO:0000313" key="3">
    <source>
        <dbReference type="Proteomes" id="UP000030481"/>
    </source>
</evidence>
<keyword evidence="1" id="KW-0472">Membrane</keyword>
<evidence type="ECO:0000313" key="2">
    <source>
        <dbReference type="EMBL" id="KGG07549.1"/>
    </source>
</evidence>
<dbReference type="Proteomes" id="UP000030481">
    <property type="component" value="Unassembled WGS sequence"/>
</dbReference>
<dbReference type="RefSeq" id="WP_193741438.1">
    <property type="nucleotide sequence ID" value="NZ_JNAR01000015.1"/>
</dbReference>
<dbReference type="EMBL" id="JNAR01000015">
    <property type="protein sequence ID" value="KGG07549.1"/>
    <property type="molecule type" value="Genomic_DNA"/>
</dbReference>
<keyword evidence="1" id="KW-1133">Transmembrane helix</keyword>
<sequence>MTDPILYLSMLLALGGVYVLISSFHDDDDGDDDGEKYIYNLEATNLAR</sequence>
<feature type="transmembrane region" description="Helical" evidence="1">
    <location>
        <begin position="5"/>
        <end position="24"/>
    </location>
</feature>